<organism evidence="7 8">
    <name type="scientific">Amycolatopsis taiwanensis</name>
    <dbReference type="NCBI Taxonomy" id="342230"/>
    <lineage>
        <taxon>Bacteria</taxon>
        <taxon>Bacillati</taxon>
        <taxon>Actinomycetota</taxon>
        <taxon>Actinomycetes</taxon>
        <taxon>Pseudonocardiales</taxon>
        <taxon>Pseudonocardiaceae</taxon>
        <taxon>Amycolatopsis</taxon>
    </lineage>
</organism>
<evidence type="ECO:0000256" key="3">
    <source>
        <dbReference type="ARBA" id="ARBA00023163"/>
    </source>
</evidence>
<dbReference type="Pfam" id="PF09339">
    <property type="entry name" value="HTH_IclR"/>
    <property type="match status" value="1"/>
</dbReference>
<dbReference type="PANTHER" id="PTHR30136:SF24">
    <property type="entry name" value="HTH-TYPE TRANSCRIPTIONAL REPRESSOR ALLR"/>
    <property type="match status" value="1"/>
</dbReference>
<dbReference type="PROSITE" id="PS51078">
    <property type="entry name" value="ICLR_ED"/>
    <property type="match status" value="1"/>
</dbReference>
<dbReference type="InterPro" id="IPR014757">
    <property type="entry name" value="Tscrpt_reg_IclR_C"/>
</dbReference>
<evidence type="ECO:0008006" key="9">
    <source>
        <dbReference type="Google" id="ProtNLM"/>
    </source>
</evidence>
<dbReference type="GO" id="GO:0045892">
    <property type="term" value="P:negative regulation of DNA-templated transcription"/>
    <property type="evidence" value="ECO:0007669"/>
    <property type="project" value="TreeGrafter"/>
</dbReference>
<dbReference type="InterPro" id="IPR050707">
    <property type="entry name" value="HTH_MetabolicPath_Reg"/>
</dbReference>
<feature type="region of interest" description="Disordered" evidence="4">
    <location>
        <begin position="1"/>
        <end position="20"/>
    </location>
</feature>
<dbReference type="GO" id="GO:0003677">
    <property type="term" value="F:DNA binding"/>
    <property type="evidence" value="ECO:0007669"/>
    <property type="project" value="UniProtKB-KW"/>
</dbReference>
<evidence type="ECO:0000256" key="2">
    <source>
        <dbReference type="ARBA" id="ARBA00023125"/>
    </source>
</evidence>
<dbReference type="SUPFAM" id="SSF55781">
    <property type="entry name" value="GAF domain-like"/>
    <property type="match status" value="1"/>
</dbReference>
<dbReference type="PROSITE" id="PS51077">
    <property type="entry name" value="HTH_ICLR"/>
    <property type="match status" value="1"/>
</dbReference>
<dbReference type="InterPro" id="IPR029016">
    <property type="entry name" value="GAF-like_dom_sf"/>
</dbReference>
<dbReference type="Proteomes" id="UP001165136">
    <property type="component" value="Unassembled WGS sequence"/>
</dbReference>
<name>A0A9W6R0M3_9PSEU</name>
<feature type="domain" description="IclR-ED" evidence="6">
    <location>
        <begin position="81"/>
        <end position="259"/>
    </location>
</feature>
<gene>
    <name evidence="7" type="ORF">Atai01_20810</name>
</gene>
<dbReference type="Gene3D" id="1.10.10.10">
    <property type="entry name" value="Winged helix-like DNA-binding domain superfamily/Winged helix DNA-binding domain"/>
    <property type="match status" value="1"/>
</dbReference>
<dbReference type="SMART" id="SM00346">
    <property type="entry name" value="HTH_ICLR"/>
    <property type="match status" value="1"/>
</dbReference>
<evidence type="ECO:0000256" key="1">
    <source>
        <dbReference type="ARBA" id="ARBA00023015"/>
    </source>
</evidence>
<dbReference type="EMBL" id="BSTI01000004">
    <property type="protein sequence ID" value="GLY65462.1"/>
    <property type="molecule type" value="Genomic_DNA"/>
</dbReference>
<dbReference type="SUPFAM" id="SSF46785">
    <property type="entry name" value="Winged helix' DNA-binding domain"/>
    <property type="match status" value="1"/>
</dbReference>
<keyword evidence="1" id="KW-0805">Transcription regulation</keyword>
<keyword evidence="2" id="KW-0238">DNA-binding</keyword>
<comment type="caution">
    <text evidence="7">The sequence shown here is derived from an EMBL/GenBank/DDBJ whole genome shotgun (WGS) entry which is preliminary data.</text>
</comment>
<evidence type="ECO:0000259" key="6">
    <source>
        <dbReference type="PROSITE" id="PS51078"/>
    </source>
</evidence>
<dbReference type="AlphaFoldDB" id="A0A9W6R0M3"/>
<evidence type="ECO:0000259" key="5">
    <source>
        <dbReference type="PROSITE" id="PS51077"/>
    </source>
</evidence>
<dbReference type="Pfam" id="PF01614">
    <property type="entry name" value="IclR_C"/>
    <property type="match status" value="1"/>
</dbReference>
<evidence type="ECO:0000313" key="8">
    <source>
        <dbReference type="Proteomes" id="UP001165136"/>
    </source>
</evidence>
<feature type="domain" description="HTH iclR-type" evidence="5">
    <location>
        <begin position="20"/>
        <end position="80"/>
    </location>
</feature>
<sequence length="299" mass="32253">MTSMLNRNAEAAVEQRRPPPSMVERMTLILDLFDRPHTRLTLEDVVQRTHLPRSTAHRILEQLARLHWLDHSTAGYRLGRRSLGLGGRETGHNALRVAAAPVLHDLAVRTELVVHLGVLDGTDVYYLDKVGGRSAVEVPSRVGGRAPAHCTALGKAMLAWLPPEQVDAGYHGGLACRTTRTIGDLGMLHQELSRVRGRRGLAFERGECFPGITCVGIALRGPDGPVGAISLVGDAGMALERLVPMVVSAARTITGELFDRDGLPARSRRGSTASAVMPPTWSAESIARLVAVGQSGEWL</sequence>
<protein>
    <recommendedName>
        <fullName evidence="9">IclR family transcriptional regulator</fullName>
    </recommendedName>
</protein>
<accession>A0A9W6R0M3</accession>
<keyword evidence="8" id="KW-1185">Reference proteome</keyword>
<dbReference type="RefSeq" id="WP_052371887.1">
    <property type="nucleotide sequence ID" value="NZ_BSTI01000004.1"/>
</dbReference>
<dbReference type="Gene3D" id="3.30.450.40">
    <property type="match status" value="1"/>
</dbReference>
<proteinExistence type="predicted"/>
<dbReference type="InterPro" id="IPR005471">
    <property type="entry name" value="Tscrpt_reg_IclR_N"/>
</dbReference>
<evidence type="ECO:0000313" key="7">
    <source>
        <dbReference type="EMBL" id="GLY65462.1"/>
    </source>
</evidence>
<reference evidence="7" key="1">
    <citation type="submission" date="2023-03" db="EMBL/GenBank/DDBJ databases">
        <title>Amycolatopsis taiwanensis NBRC 103393.</title>
        <authorList>
            <person name="Ichikawa N."/>
            <person name="Sato H."/>
            <person name="Tonouchi N."/>
        </authorList>
    </citation>
    <scope>NUCLEOTIDE SEQUENCE</scope>
    <source>
        <strain evidence="7">NBRC 103393</strain>
    </source>
</reference>
<dbReference type="PANTHER" id="PTHR30136">
    <property type="entry name" value="HELIX-TURN-HELIX TRANSCRIPTIONAL REGULATOR, ICLR FAMILY"/>
    <property type="match status" value="1"/>
</dbReference>
<evidence type="ECO:0000256" key="4">
    <source>
        <dbReference type="SAM" id="MobiDB-lite"/>
    </source>
</evidence>
<dbReference type="GO" id="GO:0003700">
    <property type="term" value="F:DNA-binding transcription factor activity"/>
    <property type="evidence" value="ECO:0007669"/>
    <property type="project" value="TreeGrafter"/>
</dbReference>
<dbReference type="InterPro" id="IPR036390">
    <property type="entry name" value="WH_DNA-bd_sf"/>
</dbReference>
<dbReference type="InterPro" id="IPR036388">
    <property type="entry name" value="WH-like_DNA-bd_sf"/>
</dbReference>
<keyword evidence="3" id="KW-0804">Transcription</keyword>